<dbReference type="PROSITE" id="PS50071">
    <property type="entry name" value="HOMEOBOX_2"/>
    <property type="match status" value="1"/>
</dbReference>
<dbReference type="InterPro" id="IPR045224">
    <property type="entry name" value="HDZip_class_I_plant"/>
</dbReference>
<comment type="function">
    <text evidence="7">Transcription factor.</text>
</comment>
<reference evidence="10 11" key="1">
    <citation type="submission" date="2019-09" db="EMBL/GenBank/DDBJ databases">
        <title>A chromosome-level genome assembly of the Chinese tupelo Nyssa sinensis.</title>
        <authorList>
            <person name="Yang X."/>
            <person name="Kang M."/>
            <person name="Yang Y."/>
            <person name="Xiong H."/>
            <person name="Wang M."/>
            <person name="Zhang Z."/>
            <person name="Wang Z."/>
            <person name="Wu H."/>
            <person name="Ma T."/>
            <person name="Liu J."/>
            <person name="Xi Z."/>
        </authorList>
    </citation>
    <scope>NUCLEOTIDE SEQUENCE [LARGE SCALE GENOMIC DNA]</scope>
    <source>
        <strain evidence="10">J267</strain>
        <tissue evidence="10">Leaf</tissue>
    </source>
</reference>
<dbReference type="PANTHER" id="PTHR24326:SF122">
    <property type="entry name" value="HOMEOBOX-LEUCINE ZIPPER PROTEIN HOX6"/>
    <property type="match status" value="1"/>
</dbReference>
<dbReference type="Pfam" id="PF02183">
    <property type="entry name" value="HALZ"/>
    <property type="match status" value="1"/>
</dbReference>
<accession>A0A5J5BDW2</accession>
<dbReference type="Proteomes" id="UP000325577">
    <property type="component" value="Linkage Group LG14"/>
</dbReference>
<keyword evidence="11" id="KW-1185">Reference proteome</keyword>
<dbReference type="GO" id="GO:0000981">
    <property type="term" value="F:DNA-binding transcription factor activity, RNA polymerase II-specific"/>
    <property type="evidence" value="ECO:0007669"/>
    <property type="project" value="UniProtKB-UniRule"/>
</dbReference>
<sequence>MNRYGLWSPCSSQRQSSSQGRSYCWPSELGLQPRQVAIWFQNKRARWKSKQIEQDYSVLKANYDNLYAQFESLKKEKQSLLIQFQKLSDLLKNPQDGGSGSKDLRGSSTDGGSDNGDICFEFKTKPSCLNDRLAQGVDMCSDDDQRGNVGYFGQEDGAELLNKGEQDGSLASPEKWGNFALGGVFDQPCGSSNWWDFWT</sequence>
<evidence type="ECO:0000256" key="4">
    <source>
        <dbReference type="ARBA" id="ARBA00025748"/>
    </source>
</evidence>
<evidence type="ECO:0000256" key="8">
    <source>
        <dbReference type="SAM" id="Coils"/>
    </source>
</evidence>
<protein>
    <recommendedName>
        <fullName evidence="7">Homeobox-leucine zipper protein</fullName>
    </recommendedName>
    <alternativeName>
        <fullName evidence="7">HD-ZIP protein</fullName>
    </alternativeName>
    <alternativeName>
        <fullName evidence="7">Homeodomain transcription factor</fullName>
    </alternativeName>
</protein>
<keyword evidence="3 7" id="KW-0804">Transcription</keyword>
<keyword evidence="2 7" id="KW-0805">Transcription regulation</keyword>
<evidence type="ECO:0000313" key="11">
    <source>
        <dbReference type="Proteomes" id="UP000325577"/>
    </source>
</evidence>
<dbReference type="InterPro" id="IPR009057">
    <property type="entry name" value="Homeodomain-like_sf"/>
</dbReference>
<dbReference type="CDD" id="cd00086">
    <property type="entry name" value="homeodomain"/>
    <property type="match status" value="1"/>
</dbReference>
<evidence type="ECO:0000259" key="9">
    <source>
        <dbReference type="PROSITE" id="PS50071"/>
    </source>
</evidence>
<evidence type="ECO:0000256" key="5">
    <source>
        <dbReference type="PROSITE-ProRule" id="PRU00108"/>
    </source>
</evidence>
<dbReference type="Gene3D" id="1.10.10.60">
    <property type="entry name" value="Homeodomain-like"/>
    <property type="match status" value="1"/>
</dbReference>
<feature type="DNA-binding region" description="Homeobox" evidence="5">
    <location>
        <begin position="30"/>
        <end position="51"/>
    </location>
</feature>
<dbReference type="EMBL" id="CM018037">
    <property type="protein sequence ID" value="KAA8540082.1"/>
    <property type="molecule type" value="Genomic_DNA"/>
</dbReference>
<dbReference type="AlphaFoldDB" id="A0A5J5BDW2"/>
<evidence type="ECO:0000313" key="10">
    <source>
        <dbReference type="EMBL" id="KAA8540082.1"/>
    </source>
</evidence>
<feature type="domain" description="Homeobox" evidence="9">
    <location>
        <begin position="28"/>
        <end position="50"/>
    </location>
</feature>
<evidence type="ECO:0000256" key="1">
    <source>
        <dbReference type="ARBA" id="ARBA00004123"/>
    </source>
</evidence>
<dbReference type="GO" id="GO:0005634">
    <property type="term" value="C:nucleus"/>
    <property type="evidence" value="ECO:0007669"/>
    <property type="project" value="UniProtKB-SubCell"/>
</dbReference>
<organism evidence="10 11">
    <name type="scientific">Nyssa sinensis</name>
    <dbReference type="NCBI Taxonomy" id="561372"/>
    <lineage>
        <taxon>Eukaryota</taxon>
        <taxon>Viridiplantae</taxon>
        <taxon>Streptophyta</taxon>
        <taxon>Embryophyta</taxon>
        <taxon>Tracheophyta</taxon>
        <taxon>Spermatophyta</taxon>
        <taxon>Magnoliopsida</taxon>
        <taxon>eudicotyledons</taxon>
        <taxon>Gunneridae</taxon>
        <taxon>Pentapetalae</taxon>
        <taxon>asterids</taxon>
        <taxon>Cornales</taxon>
        <taxon>Nyssaceae</taxon>
        <taxon>Nyssa</taxon>
    </lineage>
</organism>
<dbReference type="GO" id="GO:0043565">
    <property type="term" value="F:sequence-specific DNA binding"/>
    <property type="evidence" value="ECO:0007669"/>
    <property type="project" value="InterPro"/>
</dbReference>
<feature type="coiled-coil region" evidence="8">
    <location>
        <begin position="56"/>
        <end position="83"/>
    </location>
</feature>
<proteinExistence type="inferred from homology"/>
<keyword evidence="5 6" id="KW-0238">DNA-binding</keyword>
<keyword evidence="5 6" id="KW-0371">Homeobox</keyword>
<dbReference type="InterPro" id="IPR001356">
    <property type="entry name" value="HD"/>
</dbReference>
<comment type="subcellular location">
    <subcellularLocation>
        <location evidence="1 5 6">Nucleus</location>
    </subcellularLocation>
</comment>
<dbReference type="PANTHER" id="PTHR24326">
    <property type="entry name" value="HOMEOBOX-LEUCINE ZIPPER PROTEIN"/>
    <property type="match status" value="1"/>
</dbReference>
<evidence type="ECO:0000256" key="3">
    <source>
        <dbReference type="ARBA" id="ARBA00023163"/>
    </source>
</evidence>
<keyword evidence="8" id="KW-0175">Coiled coil</keyword>
<name>A0A5J5BDW2_9ASTE</name>
<dbReference type="InterPro" id="IPR003106">
    <property type="entry name" value="Leu_zip_homeo"/>
</dbReference>
<dbReference type="OrthoDB" id="6159439at2759"/>
<dbReference type="Pfam" id="PF00046">
    <property type="entry name" value="Homeodomain"/>
    <property type="match status" value="1"/>
</dbReference>
<evidence type="ECO:0000256" key="2">
    <source>
        <dbReference type="ARBA" id="ARBA00023015"/>
    </source>
</evidence>
<dbReference type="GO" id="GO:0045893">
    <property type="term" value="P:positive regulation of DNA-templated transcription"/>
    <property type="evidence" value="ECO:0007669"/>
    <property type="project" value="TreeGrafter"/>
</dbReference>
<keyword evidence="5 6" id="KW-0539">Nucleus</keyword>
<dbReference type="SUPFAM" id="SSF46689">
    <property type="entry name" value="Homeodomain-like"/>
    <property type="match status" value="1"/>
</dbReference>
<gene>
    <name evidence="10" type="ORF">F0562_026774</name>
</gene>
<comment type="similarity">
    <text evidence="4 7">Belongs to the HD-ZIP homeobox family. Class I subfamily.</text>
</comment>
<evidence type="ECO:0000256" key="7">
    <source>
        <dbReference type="RuleBase" id="RU369038"/>
    </source>
</evidence>
<evidence type="ECO:0000256" key="6">
    <source>
        <dbReference type="RuleBase" id="RU000682"/>
    </source>
</evidence>